<accession>A0ABN1V595</accession>
<dbReference type="EMBL" id="BAAALM010000004">
    <property type="protein sequence ID" value="GAA1195547.1"/>
    <property type="molecule type" value="Genomic_DNA"/>
</dbReference>
<proteinExistence type="predicted"/>
<reference evidence="1 2" key="1">
    <citation type="journal article" date="2019" name="Int. J. Syst. Evol. Microbiol.">
        <title>The Global Catalogue of Microorganisms (GCM) 10K type strain sequencing project: providing services to taxonomists for standard genome sequencing and annotation.</title>
        <authorList>
            <consortium name="The Broad Institute Genomics Platform"/>
            <consortium name="The Broad Institute Genome Sequencing Center for Infectious Disease"/>
            <person name="Wu L."/>
            <person name="Ma J."/>
        </authorList>
    </citation>
    <scope>NUCLEOTIDE SEQUENCE [LARGE SCALE GENOMIC DNA]</scope>
    <source>
        <strain evidence="1 2">JCM 13022</strain>
    </source>
</reference>
<dbReference type="Proteomes" id="UP001500467">
    <property type="component" value="Unassembled WGS sequence"/>
</dbReference>
<name>A0ABN1V595_9PSEU</name>
<evidence type="ECO:0000313" key="1">
    <source>
        <dbReference type="EMBL" id="GAA1195547.1"/>
    </source>
</evidence>
<keyword evidence="2" id="KW-1185">Reference proteome</keyword>
<comment type="caution">
    <text evidence="1">The sequence shown here is derived from an EMBL/GenBank/DDBJ whole genome shotgun (WGS) entry which is preliminary data.</text>
</comment>
<protein>
    <submittedName>
        <fullName evidence="1">Uncharacterized protein</fullName>
    </submittedName>
</protein>
<evidence type="ECO:0000313" key="2">
    <source>
        <dbReference type="Proteomes" id="UP001500467"/>
    </source>
</evidence>
<sequence length="73" mass="7606">MTVATTTAATTTIRRFVAVGAALLRLRQPSGVDGCGRPLRPVVRGHGTGRMFSTYRARTGGPVIARPSAGVLL</sequence>
<organism evidence="1 2">
    <name type="scientific">Prauserella alba</name>
    <dbReference type="NCBI Taxonomy" id="176898"/>
    <lineage>
        <taxon>Bacteria</taxon>
        <taxon>Bacillati</taxon>
        <taxon>Actinomycetota</taxon>
        <taxon>Actinomycetes</taxon>
        <taxon>Pseudonocardiales</taxon>
        <taxon>Pseudonocardiaceae</taxon>
        <taxon>Prauserella</taxon>
    </lineage>
</organism>
<gene>
    <name evidence="1" type="ORF">GCM10009675_08100</name>
</gene>